<keyword evidence="17" id="KW-0868">Chloride</keyword>
<feature type="domain" description="Neurotransmitter-gated ion-channel ligand-binding" evidence="31">
    <location>
        <begin position="35"/>
        <end position="183"/>
    </location>
</feature>
<feature type="signal peptide" evidence="29">
    <location>
        <begin position="1"/>
        <end position="23"/>
    </location>
</feature>
<dbReference type="GeneTree" id="ENSGT00940000156344"/>
<keyword evidence="11 29" id="KW-0406">Ion transport</keyword>
<feature type="transmembrane region" description="Helical" evidence="29">
    <location>
        <begin position="440"/>
        <end position="460"/>
    </location>
</feature>
<dbReference type="Pfam" id="PF02931">
    <property type="entry name" value="Neur_chan_LBD"/>
    <property type="match status" value="1"/>
</dbReference>
<evidence type="ECO:0000313" key="34">
    <source>
        <dbReference type="Proteomes" id="UP000694548"/>
    </source>
</evidence>
<evidence type="ECO:0000256" key="22">
    <source>
        <dbReference type="ARBA" id="ARBA00024167"/>
    </source>
</evidence>
<dbReference type="AlphaFoldDB" id="A0A8C6M0I7"/>
<keyword evidence="16" id="KW-0325">Glycoprotein</keyword>
<dbReference type="InterPro" id="IPR008060">
    <property type="entry name" value="Glycine_rcpt_B"/>
</dbReference>
<keyword evidence="3 29" id="KW-0813">Transport</keyword>
<dbReference type="InterPro" id="IPR018000">
    <property type="entry name" value="Neurotransmitter_ion_chnl_CS"/>
</dbReference>
<evidence type="ECO:0000256" key="2">
    <source>
        <dbReference type="ARBA" id="ARBA00004496"/>
    </source>
</evidence>
<dbReference type="GO" id="GO:0016934">
    <property type="term" value="F:extracellularly glycine-gated chloride channel activity"/>
    <property type="evidence" value="ECO:0007669"/>
    <property type="project" value="InterPro"/>
</dbReference>
<keyword evidence="5" id="KW-0963">Cytoplasm</keyword>
<evidence type="ECO:0000256" key="29">
    <source>
        <dbReference type="RuleBase" id="RU000687"/>
    </source>
</evidence>
<keyword evidence="9 29" id="KW-1133">Transmembrane helix</keyword>
<evidence type="ECO:0000256" key="16">
    <source>
        <dbReference type="ARBA" id="ARBA00023180"/>
    </source>
</evidence>
<evidence type="ECO:0000256" key="19">
    <source>
        <dbReference type="ARBA" id="ARBA00023273"/>
    </source>
</evidence>
<dbReference type="GO" id="GO:0004888">
    <property type="term" value="F:transmembrane signaling receptor activity"/>
    <property type="evidence" value="ECO:0007669"/>
    <property type="project" value="InterPro"/>
</dbReference>
<evidence type="ECO:0000256" key="12">
    <source>
        <dbReference type="ARBA" id="ARBA00023136"/>
    </source>
</evidence>
<reference evidence="33" key="2">
    <citation type="submission" date="2025-08" db="UniProtKB">
        <authorList>
            <consortium name="Ensembl"/>
        </authorList>
    </citation>
    <scope>IDENTIFICATION</scope>
</reference>
<evidence type="ECO:0000256" key="30">
    <source>
        <dbReference type="SAM" id="MobiDB-lite"/>
    </source>
</evidence>
<dbReference type="FunFam" id="1.20.58.390:FF:000070">
    <property type="entry name" value="Glycine receptor beta"/>
    <property type="match status" value="1"/>
</dbReference>
<dbReference type="SUPFAM" id="SSF90112">
    <property type="entry name" value="Neurotransmitter-gated ion-channel transmembrane pore"/>
    <property type="match status" value="1"/>
</dbReference>
<dbReference type="Ensembl" id="ENSNFUT00015028027.1">
    <property type="protein sequence ID" value="ENSNFUP00015026825.1"/>
    <property type="gene ID" value="ENSNFUG00015013001.1"/>
</dbReference>
<evidence type="ECO:0000256" key="27">
    <source>
        <dbReference type="ARBA" id="ARBA00072340"/>
    </source>
</evidence>
<keyword evidence="12 29" id="KW-0472">Membrane</keyword>
<accession>A0A8C6M0I7</accession>
<keyword evidence="18" id="KW-0628">Postsynaptic cell membrane</keyword>
<evidence type="ECO:0000256" key="20">
    <source>
        <dbReference type="ARBA" id="ARBA00023286"/>
    </source>
</evidence>
<dbReference type="Proteomes" id="UP000694548">
    <property type="component" value="Chromosome sgr08"/>
</dbReference>
<organism evidence="33 34">
    <name type="scientific">Nothobranchius furzeri</name>
    <name type="common">Turquoise killifish</name>
    <dbReference type="NCBI Taxonomy" id="105023"/>
    <lineage>
        <taxon>Eukaryota</taxon>
        <taxon>Metazoa</taxon>
        <taxon>Chordata</taxon>
        <taxon>Craniata</taxon>
        <taxon>Vertebrata</taxon>
        <taxon>Euteleostomi</taxon>
        <taxon>Actinopterygii</taxon>
        <taxon>Neopterygii</taxon>
        <taxon>Teleostei</taxon>
        <taxon>Neoteleostei</taxon>
        <taxon>Acanthomorphata</taxon>
        <taxon>Ovalentaria</taxon>
        <taxon>Atherinomorphae</taxon>
        <taxon>Cyprinodontiformes</taxon>
        <taxon>Nothobranchiidae</taxon>
        <taxon>Nothobranchius</taxon>
    </lineage>
</organism>
<evidence type="ECO:0000256" key="9">
    <source>
        <dbReference type="ARBA" id="ARBA00022989"/>
    </source>
</evidence>
<evidence type="ECO:0000256" key="24">
    <source>
        <dbReference type="ARBA" id="ARBA00055821"/>
    </source>
</evidence>
<evidence type="ECO:0000256" key="17">
    <source>
        <dbReference type="ARBA" id="ARBA00023214"/>
    </source>
</evidence>
<evidence type="ECO:0000259" key="32">
    <source>
        <dbReference type="Pfam" id="PF02932"/>
    </source>
</evidence>
<evidence type="ECO:0000256" key="13">
    <source>
        <dbReference type="ARBA" id="ARBA00023157"/>
    </source>
</evidence>
<comment type="catalytic activity">
    <reaction evidence="22">
        <text>chloride(in) = chloride(out)</text>
        <dbReference type="Rhea" id="RHEA:29823"/>
        <dbReference type="ChEBI" id="CHEBI:17996"/>
    </reaction>
</comment>
<evidence type="ECO:0000256" key="8">
    <source>
        <dbReference type="ARBA" id="ARBA00022729"/>
    </source>
</evidence>
<feature type="compositionally biased region" description="Basic and acidic residues" evidence="30">
    <location>
        <begin position="332"/>
        <end position="342"/>
    </location>
</feature>
<comment type="subcellular location">
    <subcellularLocation>
        <location evidence="1">Cell projection</location>
        <location evidence="1">Dendrite</location>
    </subcellularLocation>
    <subcellularLocation>
        <location evidence="2">Cytoplasm</location>
    </subcellularLocation>
    <subcellularLocation>
        <location evidence="23">Postsynaptic cell membrane</location>
        <topology evidence="23">Multi-pass membrane protein</topology>
    </subcellularLocation>
</comment>
<evidence type="ECO:0000256" key="18">
    <source>
        <dbReference type="ARBA" id="ARBA00023257"/>
    </source>
</evidence>
<evidence type="ECO:0000256" key="5">
    <source>
        <dbReference type="ARBA" id="ARBA00022490"/>
    </source>
</evidence>
<gene>
    <name evidence="33" type="primary">GLRB</name>
</gene>
<name>A0A8C6M0I7_NOTFU</name>
<keyword evidence="6" id="KW-0597">Phosphoprotein</keyword>
<keyword evidence="19" id="KW-0966">Cell projection</keyword>
<reference evidence="33" key="3">
    <citation type="submission" date="2025-09" db="UniProtKB">
        <authorList>
            <consortium name="Ensembl"/>
        </authorList>
    </citation>
    <scope>IDENTIFICATION</scope>
</reference>
<feature type="region of interest" description="Disordered" evidence="30">
    <location>
        <begin position="332"/>
        <end position="356"/>
    </location>
</feature>
<keyword evidence="7 29" id="KW-0812">Transmembrane</keyword>
<dbReference type="PANTHER" id="PTHR18945">
    <property type="entry name" value="NEUROTRANSMITTER GATED ION CHANNEL"/>
    <property type="match status" value="1"/>
</dbReference>
<keyword evidence="14" id="KW-0675">Receptor</keyword>
<dbReference type="PRINTS" id="PR00252">
    <property type="entry name" value="NRIONCHANNEL"/>
</dbReference>
<evidence type="ECO:0000256" key="3">
    <source>
        <dbReference type="ARBA" id="ARBA00022448"/>
    </source>
</evidence>
<evidence type="ECO:0000256" key="25">
    <source>
        <dbReference type="ARBA" id="ARBA00060802"/>
    </source>
</evidence>
<feature type="domain" description="Neurotransmitter-gated ion-channel transmembrane" evidence="32">
    <location>
        <begin position="234"/>
        <end position="458"/>
    </location>
</feature>
<dbReference type="Gene3D" id="2.70.170.10">
    <property type="entry name" value="Neurotransmitter-gated ion-channel ligand-binding domain"/>
    <property type="match status" value="1"/>
</dbReference>
<keyword evidence="34" id="KW-1185">Reference proteome</keyword>
<dbReference type="InterPro" id="IPR006202">
    <property type="entry name" value="Neur_chan_lig-bd"/>
</dbReference>
<evidence type="ECO:0000256" key="14">
    <source>
        <dbReference type="ARBA" id="ARBA00023170"/>
    </source>
</evidence>
<dbReference type="FunFam" id="2.70.170.10:FF:000014">
    <property type="entry name" value="Glycine receptor subunit beta"/>
    <property type="match status" value="1"/>
</dbReference>
<evidence type="ECO:0000256" key="11">
    <source>
        <dbReference type="ARBA" id="ARBA00023065"/>
    </source>
</evidence>
<dbReference type="GO" id="GO:0005737">
    <property type="term" value="C:cytoplasm"/>
    <property type="evidence" value="ECO:0007669"/>
    <property type="project" value="UniProtKB-SubCell"/>
</dbReference>
<comment type="function">
    <text evidence="24">Subunit of heteromeric glycine-gated chloride channels. Plays an important role in the down-regulation of neuronal excitability. Contributes to the generation of inhibitory postsynaptic currents.</text>
</comment>
<feature type="transmembrane region" description="Helical" evidence="29">
    <location>
        <begin position="206"/>
        <end position="223"/>
    </location>
</feature>
<dbReference type="SUPFAM" id="SSF63712">
    <property type="entry name" value="Nicotinic receptor ligand binding domain-like"/>
    <property type="match status" value="1"/>
</dbReference>
<keyword evidence="8 29" id="KW-0732">Signal</keyword>
<comment type="subunit">
    <text evidence="26">Forms heteropentamers with glycin receptor alpha subunits. Heteropentamers with GLRA1 can be composed of two GLRA1 and three GLRB subunits, or three GLRA1 and two GLRB subunits, or four GLRA1 subunits and one GLRB subunit. Forms heteropentamers with GLRA2. Functional GLRB-GLRA2 heteropentamers contain four GLRA2 subunits and one GLRB subunit, although alternative subunit composition cannot be excluded. Forms a heteropentamer with GLRA3. Interacts with GPHN.</text>
</comment>
<comment type="similarity">
    <text evidence="25">Belongs to the ligand-gated ion channel (TC 1.A.9) family. Glycine receptor (TC 1.A.9.3) subfamily. GLRB sub-subfamily.</text>
</comment>
<dbReference type="NCBIfam" id="TIGR00860">
    <property type="entry name" value="LIC"/>
    <property type="match status" value="1"/>
</dbReference>
<dbReference type="PROSITE" id="PS00236">
    <property type="entry name" value="NEUROTR_ION_CHANNEL"/>
    <property type="match status" value="1"/>
</dbReference>
<feature type="transmembrane region" description="Helical" evidence="29">
    <location>
        <begin position="230"/>
        <end position="251"/>
    </location>
</feature>
<keyword evidence="15" id="KW-0869">Chloride channel</keyword>
<sequence>MLKLMSFLRICFYLLSSSRQLSPEDLAQVPANSTSNILNRLMVSYDPRIRPNFQGIPVESRVNIFINSFGSIQETTMDYRVNIFLRQRWNDPRLRLPTDFKSDALTVDPKMFQCLWKPDLFFANEKHANFHDVTQDNILLFIFRNGDVLISMRLSVTLSCPLDLTLFPMDTQRCKMQLESYGWMWVSIPPVVHNELLGLLSVKQPVLFYVSGYYTCVEVIFTLRRQVGFYMMGVYAPTLLIVVLSWLSFWINPDASAARVPLGILSVLSLSSESMSLASELPKVSYVKAIDIWLIACLLFGFSSLVEYAVVQVMLNSPKLIEEEKVKMAQKKKALDENEAKKPSNKSNNTVNGTGGTPLHVNTLQVVENRCKKVCTSKSDLRSSDFSIVGSLPRDFELSNFDCYGKPVEVSGALKSQNKVNKKPPPAKPVIPAAAKRVDLYARALFPFSFLFFNVVYWSVYL</sequence>
<keyword evidence="10" id="KW-0770">Synapse</keyword>
<feature type="transmembrane region" description="Helical" evidence="29">
    <location>
        <begin position="292"/>
        <end position="311"/>
    </location>
</feature>
<dbReference type="GO" id="GO:0034707">
    <property type="term" value="C:chloride channel complex"/>
    <property type="evidence" value="ECO:0007669"/>
    <property type="project" value="UniProtKB-KW"/>
</dbReference>
<evidence type="ECO:0000313" key="33">
    <source>
        <dbReference type="Ensembl" id="ENSNFUP00015026825.1"/>
    </source>
</evidence>
<protein>
    <recommendedName>
        <fullName evidence="27">Glycine receptor subunit beta</fullName>
    </recommendedName>
    <alternativeName>
        <fullName evidence="28">Glycine receptor 58 kDa subunit</fullName>
    </alternativeName>
</protein>
<evidence type="ECO:0000256" key="6">
    <source>
        <dbReference type="ARBA" id="ARBA00022553"/>
    </source>
</evidence>
<keyword evidence="20" id="KW-1071">Ligand-gated ion channel</keyword>
<evidence type="ECO:0000256" key="1">
    <source>
        <dbReference type="ARBA" id="ARBA00004279"/>
    </source>
</evidence>
<evidence type="ECO:0000259" key="31">
    <source>
        <dbReference type="Pfam" id="PF02931"/>
    </source>
</evidence>
<dbReference type="InterPro" id="IPR036719">
    <property type="entry name" value="Neuro-gated_channel_TM_sf"/>
</dbReference>
<dbReference type="GO" id="GO:0045211">
    <property type="term" value="C:postsynaptic membrane"/>
    <property type="evidence" value="ECO:0007669"/>
    <property type="project" value="UniProtKB-SubCell"/>
</dbReference>
<dbReference type="InterPro" id="IPR006201">
    <property type="entry name" value="Neur_channel"/>
</dbReference>
<dbReference type="PRINTS" id="PR01677">
    <property type="entry name" value="GLYRBETA"/>
</dbReference>
<dbReference type="InterPro" id="IPR006029">
    <property type="entry name" value="Neurotrans-gated_channel_TM"/>
</dbReference>
<dbReference type="InterPro" id="IPR036734">
    <property type="entry name" value="Neur_chan_lig-bd_sf"/>
</dbReference>
<dbReference type="Gene3D" id="1.20.58.390">
    <property type="entry name" value="Neurotransmitter-gated ion-channel transmembrane domain"/>
    <property type="match status" value="1"/>
</dbReference>
<evidence type="ECO:0000256" key="26">
    <source>
        <dbReference type="ARBA" id="ARBA00064974"/>
    </source>
</evidence>
<evidence type="ECO:0000256" key="4">
    <source>
        <dbReference type="ARBA" id="ARBA00022475"/>
    </source>
</evidence>
<evidence type="ECO:0000256" key="15">
    <source>
        <dbReference type="ARBA" id="ARBA00023173"/>
    </source>
</evidence>
<reference evidence="33" key="1">
    <citation type="submission" date="2014-08" db="EMBL/GenBank/DDBJ databases">
        <authorList>
            <person name="Senf B."/>
            <person name="Petzold A."/>
            <person name="Downie B.R."/>
            <person name="Koch P."/>
            <person name="Platzer M."/>
        </authorList>
    </citation>
    <scope>NUCLEOTIDE SEQUENCE [LARGE SCALE GENOMIC DNA]</scope>
    <source>
        <strain evidence="33">GRZ</strain>
    </source>
</reference>
<proteinExistence type="inferred from homology"/>
<evidence type="ECO:0000256" key="23">
    <source>
        <dbReference type="ARBA" id="ARBA00034104"/>
    </source>
</evidence>
<dbReference type="Pfam" id="PF02932">
    <property type="entry name" value="Neur_chan_memb"/>
    <property type="match status" value="1"/>
</dbReference>
<dbReference type="GO" id="GO:0030425">
    <property type="term" value="C:dendrite"/>
    <property type="evidence" value="ECO:0007669"/>
    <property type="project" value="UniProtKB-SubCell"/>
</dbReference>
<evidence type="ECO:0000256" key="7">
    <source>
        <dbReference type="ARBA" id="ARBA00022692"/>
    </source>
</evidence>
<keyword evidence="21 29" id="KW-0407">Ion channel</keyword>
<keyword evidence="13" id="KW-1015">Disulfide bond</keyword>
<evidence type="ECO:0000256" key="21">
    <source>
        <dbReference type="ARBA" id="ARBA00023303"/>
    </source>
</evidence>
<feature type="chain" id="PRO_5034503262" description="Glycine receptor subunit beta" evidence="29">
    <location>
        <begin position="24"/>
        <end position="462"/>
    </location>
</feature>
<dbReference type="InterPro" id="IPR038050">
    <property type="entry name" value="Neuro_actylchol_rec"/>
</dbReference>
<evidence type="ECO:0000256" key="10">
    <source>
        <dbReference type="ARBA" id="ARBA00023018"/>
    </source>
</evidence>
<keyword evidence="4" id="KW-1003">Cell membrane</keyword>
<evidence type="ECO:0000256" key="28">
    <source>
        <dbReference type="ARBA" id="ARBA00077540"/>
    </source>
</evidence>